<evidence type="ECO:0000313" key="1">
    <source>
        <dbReference type="EMBL" id="MBB5957987.1"/>
    </source>
</evidence>
<dbReference type="Proteomes" id="UP000547510">
    <property type="component" value="Unassembled WGS sequence"/>
</dbReference>
<proteinExistence type="predicted"/>
<dbReference type="RefSeq" id="WP_184693584.1">
    <property type="nucleotide sequence ID" value="NZ_JACHJN010000007.1"/>
</dbReference>
<name>A0A841CPI5_9PSEU</name>
<dbReference type="InterPro" id="IPR020835">
    <property type="entry name" value="Catalase_sf"/>
</dbReference>
<dbReference type="GO" id="GO:0020037">
    <property type="term" value="F:heme binding"/>
    <property type="evidence" value="ECO:0007669"/>
    <property type="project" value="InterPro"/>
</dbReference>
<dbReference type="SUPFAM" id="SSF56634">
    <property type="entry name" value="Heme-dependent catalase-like"/>
    <property type="match status" value="1"/>
</dbReference>
<organism evidence="1 2">
    <name type="scientific">Saccharothrix tamanrassetensis</name>
    <dbReference type="NCBI Taxonomy" id="1051531"/>
    <lineage>
        <taxon>Bacteria</taxon>
        <taxon>Bacillati</taxon>
        <taxon>Actinomycetota</taxon>
        <taxon>Actinomycetes</taxon>
        <taxon>Pseudonocardiales</taxon>
        <taxon>Pseudonocardiaceae</taxon>
        <taxon>Saccharothrix</taxon>
    </lineage>
</organism>
<gene>
    <name evidence="1" type="ORF">FHS29_004595</name>
</gene>
<comment type="caution">
    <text evidence="1">The sequence shown here is derived from an EMBL/GenBank/DDBJ whole genome shotgun (WGS) entry which is preliminary data.</text>
</comment>
<reference evidence="1 2" key="1">
    <citation type="submission" date="2020-08" db="EMBL/GenBank/DDBJ databases">
        <title>Genomic Encyclopedia of Type Strains, Phase III (KMG-III): the genomes of soil and plant-associated and newly described type strains.</title>
        <authorList>
            <person name="Whitman W."/>
        </authorList>
    </citation>
    <scope>NUCLEOTIDE SEQUENCE [LARGE SCALE GENOMIC DNA]</scope>
    <source>
        <strain evidence="1 2">CECT 8640</strain>
    </source>
</reference>
<evidence type="ECO:0008006" key="3">
    <source>
        <dbReference type="Google" id="ProtNLM"/>
    </source>
</evidence>
<protein>
    <recommendedName>
        <fullName evidence="3">Phosphodiesterase</fullName>
    </recommendedName>
</protein>
<dbReference type="EMBL" id="JACHJN010000007">
    <property type="protein sequence ID" value="MBB5957987.1"/>
    <property type="molecule type" value="Genomic_DNA"/>
</dbReference>
<keyword evidence="2" id="KW-1185">Reference proteome</keyword>
<evidence type="ECO:0000313" key="2">
    <source>
        <dbReference type="Proteomes" id="UP000547510"/>
    </source>
</evidence>
<sequence>MTGRPVSSGLTRAVTTVVGWGAALRGARLFHPRGVVFDAVFAVAGTQRYGVPLLDEPGEHPAQVRLSKAIPTPGGLPDVLGLAVRIDDAGGPGAPLDLALATTGSRPVLRHLLTPRRDFATTYTSLLPYRVGDRRRILAAVPADPHRRVPVDLAVLAARRTFRIMVAEPTGPWQPVATLTLGGPRRDAADPSFDVVAHALDRFRPCGRLNRLRGPAYRASQRARGAPGNDV</sequence>
<accession>A0A841CPI5</accession>
<dbReference type="AlphaFoldDB" id="A0A841CPI5"/>